<dbReference type="OMA" id="MWDHMIT"/>
<organism evidence="3 4">
    <name type="scientific">Coniophora puteana (strain RWD-64-598)</name>
    <name type="common">Brown rot fungus</name>
    <dbReference type="NCBI Taxonomy" id="741705"/>
    <lineage>
        <taxon>Eukaryota</taxon>
        <taxon>Fungi</taxon>
        <taxon>Dikarya</taxon>
        <taxon>Basidiomycota</taxon>
        <taxon>Agaricomycotina</taxon>
        <taxon>Agaricomycetes</taxon>
        <taxon>Agaricomycetidae</taxon>
        <taxon>Boletales</taxon>
        <taxon>Coniophorineae</taxon>
        <taxon>Coniophoraceae</taxon>
        <taxon>Coniophora</taxon>
    </lineage>
</organism>
<accession>A0A5M3MVA0</accession>
<keyword evidence="1" id="KW-1133">Transmembrane helix</keyword>
<protein>
    <recommendedName>
        <fullName evidence="2">DUF6533 domain-containing protein</fullName>
    </recommendedName>
</protein>
<feature type="transmembrane region" description="Helical" evidence="1">
    <location>
        <begin position="187"/>
        <end position="207"/>
    </location>
</feature>
<dbReference type="AlphaFoldDB" id="A0A5M3MVA0"/>
<feature type="transmembrane region" description="Helical" evidence="1">
    <location>
        <begin position="238"/>
        <end position="257"/>
    </location>
</feature>
<dbReference type="InterPro" id="IPR045340">
    <property type="entry name" value="DUF6533"/>
</dbReference>
<sequence length="408" mass="46312">MARFPTLVKAWVWVAVSTAEDRVGGVKQAGLSVFRAPHESVGGMFHLHHARLDDGVSYTYDMMVEDKRSFLTTIYVAFAGFTVLMWDHMITFGDEVELIWKRKKTFIAYVFLLNRYIIPLSFISISHRRLRTPSSSVRNLNLSLSDCGVARCARFVEYEGIMVVIGEWLTGLMMFWRLIALWKNRPFVVYLNGAIFLAWVTLTVMVISNGYPVPHTPAVNSCTELSHDIFPGVGSASLALNMLYDTMVFGFILVKTLPFRPHRNTNTITRTLAADGLLYYFVVLAVNIVWTIMLLDAPDGLKDVTGQLKLLLTVAMGSRITLNLPKEHRRISGQGSRQPSRWENAPSLKLPAIALKSLPHKDPEIYVAFAGFSVLMWDHMITFGDEVELIWRQKKAFIAYIFLLVREQ</sequence>
<dbReference type="KEGG" id="cput:CONPUDRAFT_151718"/>
<keyword evidence="4" id="KW-1185">Reference proteome</keyword>
<name>A0A5M3MVA0_CONPW</name>
<evidence type="ECO:0000259" key="2">
    <source>
        <dbReference type="Pfam" id="PF20151"/>
    </source>
</evidence>
<feature type="transmembrane region" description="Helical" evidence="1">
    <location>
        <begin position="106"/>
        <end position="125"/>
    </location>
</feature>
<feature type="transmembrane region" description="Helical" evidence="1">
    <location>
        <begin position="277"/>
        <end position="295"/>
    </location>
</feature>
<gene>
    <name evidence="3" type="ORF">CONPUDRAFT_151718</name>
</gene>
<dbReference type="GeneID" id="19202911"/>
<feature type="transmembrane region" description="Helical" evidence="1">
    <location>
        <begin position="69"/>
        <end position="86"/>
    </location>
</feature>
<dbReference type="Proteomes" id="UP000053558">
    <property type="component" value="Unassembled WGS sequence"/>
</dbReference>
<keyword evidence="1" id="KW-0812">Transmembrane</keyword>
<dbReference type="Pfam" id="PF20151">
    <property type="entry name" value="DUF6533"/>
    <property type="match status" value="2"/>
</dbReference>
<dbReference type="OrthoDB" id="3038503at2759"/>
<evidence type="ECO:0000313" key="3">
    <source>
        <dbReference type="EMBL" id="EIW82654.1"/>
    </source>
</evidence>
<keyword evidence="1" id="KW-0472">Membrane</keyword>
<feature type="domain" description="DUF6533" evidence="2">
    <location>
        <begin position="75"/>
        <end position="120"/>
    </location>
</feature>
<evidence type="ECO:0000313" key="4">
    <source>
        <dbReference type="Proteomes" id="UP000053558"/>
    </source>
</evidence>
<proteinExistence type="predicted"/>
<reference evidence="4" key="1">
    <citation type="journal article" date="2012" name="Science">
        <title>The Paleozoic origin of enzymatic lignin decomposition reconstructed from 31 fungal genomes.</title>
        <authorList>
            <person name="Floudas D."/>
            <person name="Binder M."/>
            <person name="Riley R."/>
            <person name="Barry K."/>
            <person name="Blanchette R.A."/>
            <person name="Henrissat B."/>
            <person name="Martinez A.T."/>
            <person name="Otillar R."/>
            <person name="Spatafora J.W."/>
            <person name="Yadav J.S."/>
            <person name="Aerts A."/>
            <person name="Benoit I."/>
            <person name="Boyd A."/>
            <person name="Carlson A."/>
            <person name="Copeland A."/>
            <person name="Coutinho P.M."/>
            <person name="de Vries R.P."/>
            <person name="Ferreira P."/>
            <person name="Findley K."/>
            <person name="Foster B."/>
            <person name="Gaskell J."/>
            <person name="Glotzer D."/>
            <person name="Gorecki P."/>
            <person name="Heitman J."/>
            <person name="Hesse C."/>
            <person name="Hori C."/>
            <person name="Igarashi K."/>
            <person name="Jurgens J.A."/>
            <person name="Kallen N."/>
            <person name="Kersten P."/>
            <person name="Kohler A."/>
            <person name="Kuees U."/>
            <person name="Kumar T.K.A."/>
            <person name="Kuo A."/>
            <person name="LaButti K."/>
            <person name="Larrondo L.F."/>
            <person name="Lindquist E."/>
            <person name="Ling A."/>
            <person name="Lombard V."/>
            <person name="Lucas S."/>
            <person name="Lundell T."/>
            <person name="Martin R."/>
            <person name="McLaughlin D.J."/>
            <person name="Morgenstern I."/>
            <person name="Morin E."/>
            <person name="Murat C."/>
            <person name="Nagy L.G."/>
            <person name="Nolan M."/>
            <person name="Ohm R.A."/>
            <person name="Patyshakuliyeva A."/>
            <person name="Rokas A."/>
            <person name="Ruiz-Duenas F.J."/>
            <person name="Sabat G."/>
            <person name="Salamov A."/>
            <person name="Samejima M."/>
            <person name="Schmutz J."/>
            <person name="Slot J.C."/>
            <person name="St John F."/>
            <person name="Stenlid J."/>
            <person name="Sun H."/>
            <person name="Sun S."/>
            <person name="Syed K."/>
            <person name="Tsang A."/>
            <person name="Wiebenga A."/>
            <person name="Young D."/>
            <person name="Pisabarro A."/>
            <person name="Eastwood D.C."/>
            <person name="Martin F."/>
            <person name="Cullen D."/>
            <person name="Grigoriev I.V."/>
            <person name="Hibbett D.S."/>
        </authorList>
    </citation>
    <scope>NUCLEOTIDE SEQUENCE [LARGE SCALE GENOMIC DNA]</scope>
    <source>
        <strain evidence="4">RWD-64-598 SS2</strain>
    </source>
</reference>
<comment type="caution">
    <text evidence="3">The sequence shown here is derived from an EMBL/GenBank/DDBJ whole genome shotgun (WGS) entry which is preliminary data.</text>
</comment>
<dbReference type="EMBL" id="JH711576">
    <property type="protein sequence ID" value="EIW82654.1"/>
    <property type="molecule type" value="Genomic_DNA"/>
</dbReference>
<dbReference type="RefSeq" id="XP_007766662.1">
    <property type="nucleotide sequence ID" value="XM_007768472.1"/>
</dbReference>
<evidence type="ECO:0000256" key="1">
    <source>
        <dbReference type="SAM" id="Phobius"/>
    </source>
</evidence>
<feature type="domain" description="DUF6533" evidence="2">
    <location>
        <begin position="366"/>
        <end position="405"/>
    </location>
</feature>